<gene>
    <name evidence="5" type="primary">rpl13</name>
    <name evidence="5" type="ORF">TampPt_p128</name>
</gene>
<dbReference type="GO" id="GO:0006412">
    <property type="term" value="P:translation"/>
    <property type="evidence" value="ECO:0007669"/>
    <property type="project" value="InterPro"/>
</dbReference>
<accession>A0A0H4SPD4</accession>
<keyword evidence="2 4" id="KW-0689">Ribosomal protein</keyword>
<dbReference type="PANTHER" id="PTHR11545">
    <property type="entry name" value="RIBOSOMAL PROTEIN L13"/>
    <property type="match status" value="1"/>
</dbReference>
<protein>
    <submittedName>
        <fullName evidence="5">Ribosomal protein L13</fullName>
    </submittedName>
</protein>
<geneLocation type="plastid" evidence="5"/>
<reference evidence="5" key="1">
    <citation type="journal article" date="2015" name="PLoS ONE">
        <title>The Plastid Genome of the Cryptomonad Teleaulax amphioxeia.</title>
        <authorList>
            <person name="Kim J.I."/>
            <person name="Yoon H.S."/>
            <person name="Yi G."/>
            <person name="Kim H.S."/>
            <person name="Yih W."/>
            <person name="Shin W."/>
        </authorList>
    </citation>
    <scope>NUCLEOTIDE SEQUENCE</scope>
    <source>
        <strain evidence="5">HACCP-CR01</strain>
    </source>
</reference>
<evidence type="ECO:0000256" key="4">
    <source>
        <dbReference type="RuleBase" id="RU003877"/>
    </source>
</evidence>
<evidence type="ECO:0000256" key="2">
    <source>
        <dbReference type="ARBA" id="ARBA00022980"/>
    </source>
</evidence>
<evidence type="ECO:0000313" key="5">
    <source>
        <dbReference type="EMBL" id="AKP94698.1"/>
    </source>
</evidence>
<dbReference type="GO" id="GO:0017148">
    <property type="term" value="P:negative regulation of translation"/>
    <property type="evidence" value="ECO:0007669"/>
    <property type="project" value="TreeGrafter"/>
</dbReference>
<dbReference type="GO" id="GO:0003735">
    <property type="term" value="F:structural constituent of ribosome"/>
    <property type="evidence" value="ECO:0007669"/>
    <property type="project" value="InterPro"/>
</dbReference>
<dbReference type="CDD" id="cd00392">
    <property type="entry name" value="Ribosomal_L13"/>
    <property type="match status" value="1"/>
</dbReference>
<keyword evidence="5" id="KW-0934">Plastid</keyword>
<evidence type="ECO:0000256" key="1">
    <source>
        <dbReference type="ARBA" id="ARBA00006227"/>
    </source>
</evidence>
<dbReference type="InterPro" id="IPR023563">
    <property type="entry name" value="Ribosomal_uL13_CS"/>
</dbReference>
<organism evidence="5">
    <name type="scientific">Teleaulax amphioxeia</name>
    <dbReference type="NCBI Taxonomy" id="77931"/>
    <lineage>
        <taxon>Eukaryota</taxon>
        <taxon>Cryptophyceae</taxon>
        <taxon>Pyrenomonadales</taxon>
        <taxon>Geminigeraceae</taxon>
        <taxon>Teleaulax</taxon>
    </lineage>
</organism>
<comment type="similarity">
    <text evidence="1 4">Belongs to the universal ribosomal protein uL13 family.</text>
</comment>
<dbReference type="PROSITE" id="PS00783">
    <property type="entry name" value="RIBOSOMAL_L13"/>
    <property type="match status" value="1"/>
</dbReference>
<dbReference type="NCBIfam" id="TIGR01066">
    <property type="entry name" value="rplM_bact"/>
    <property type="match status" value="1"/>
</dbReference>
<dbReference type="PANTHER" id="PTHR11545:SF2">
    <property type="entry name" value="LARGE RIBOSOMAL SUBUNIT PROTEIN UL13M"/>
    <property type="match status" value="1"/>
</dbReference>
<dbReference type="InterPro" id="IPR036899">
    <property type="entry name" value="Ribosomal_uL13_sf"/>
</dbReference>
<dbReference type="InterPro" id="IPR005822">
    <property type="entry name" value="Ribosomal_uL13"/>
</dbReference>
<dbReference type="PIRSF" id="PIRSF002181">
    <property type="entry name" value="Ribosomal_L13"/>
    <property type="match status" value="1"/>
</dbReference>
<sequence>MNKTTLYPAIEHDCQWYIIDAESKTLGRLATEAARILVGKNLPSYNPSRNIKNALIVINADKIQISGKKRFDKFYRHHSGQVGGMKLETFNELQQRMPGRVVEKAIKGMLPKGPLGRELFTKLKVYKGDQHPHTAQKPEIVNI</sequence>
<dbReference type="GeneID" id="25077832"/>
<dbReference type="AlphaFoldDB" id="A0A0H4SPD4"/>
<dbReference type="SUPFAM" id="SSF52161">
    <property type="entry name" value="Ribosomal protein L13"/>
    <property type="match status" value="1"/>
</dbReference>
<dbReference type="EMBL" id="KP899713">
    <property type="protein sequence ID" value="AKP94698.1"/>
    <property type="molecule type" value="Genomic_DNA"/>
</dbReference>
<dbReference type="RefSeq" id="YP_009159280.1">
    <property type="nucleotide sequence ID" value="NC_027589.1"/>
</dbReference>
<dbReference type="HAMAP" id="MF_01366">
    <property type="entry name" value="Ribosomal_uL13"/>
    <property type="match status" value="1"/>
</dbReference>
<proteinExistence type="inferred from homology"/>
<dbReference type="GO" id="GO:0003729">
    <property type="term" value="F:mRNA binding"/>
    <property type="evidence" value="ECO:0007669"/>
    <property type="project" value="TreeGrafter"/>
</dbReference>
<name>A0A0H4SPD4_9CRYP</name>
<dbReference type="Gene3D" id="3.90.1180.10">
    <property type="entry name" value="Ribosomal protein L13"/>
    <property type="match status" value="1"/>
</dbReference>
<evidence type="ECO:0000256" key="3">
    <source>
        <dbReference type="ARBA" id="ARBA00023274"/>
    </source>
</evidence>
<dbReference type="InterPro" id="IPR005823">
    <property type="entry name" value="Ribosomal_uL13_bac-type"/>
</dbReference>
<keyword evidence="3 4" id="KW-0687">Ribonucleoprotein</keyword>
<dbReference type="GO" id="GO:0022625">
    <property type="term" value="C:cytosolic large ribosomal subunit"/>
    <property type="evidence" value="ECO:0007669"/>
    <property type="project" value="TreeGrafter"/>
</dbReference>
<dbReference type="Pfam" id="PF00572">
    <property type="entry name" value="Ribosomal_L13"/>
    <property type="match status" value="1"/>
</dbReference>